<evidence type="ECO:0000313" key="2">
    <source>
        <dbReference type="Proteomes" id="UP000282613"/>
    </source>
</evidence>
<reference evidence="1 2" key="2">
    <citation type="submission" date="2018-11" db="EMBL/GenBank/DDBJ databases">
        <authorList>
            <consortium name="Pathogen Informatics"/>
        </authorList>
    </citation>
    <scope>NUCLEOTIDE SEQUENCE [LARGE SCALE GENOMIC DNA]</scope>
</reference>
<dbReference type="EMBL" id="UYRS01007273">
    <property type="protein sequence ID" value="VDK27968.1"/>
    <property type="molecule type" value="Genomic_DNA"/>
</dbReference>
<dbReference type="Proteomes" id="UP000282613">
    <property type="component" value="Unassembled WGS sequence"/>
</dbReference>
<keyword evidence="2" id="KW-1185">Reference proteome</keyword>
<dbReference type="GO" id="GO:0005790">
    <property type="term" value="C:smooth endoplasmic reticulum"/>
    <property type="evidence" value="ECO:0007669"/>
    <property type="project" value="TreeGrafter"/>
</dbReference>
<dbReference type="GO" id="GO:0006941">
    <property type="term" value="P:striated muscle contraction"/>
    <property type="evidence" value="ECO:0007669"/>
    <property type="project" value="TreeGrafter"/>
</dbReference>
<dbReference type="WBParaSite" id="TASK_0000320601-mRNA-1">
    <property type="protein sequence ID" value="TASK_0000320601-mRNA-1"/>
    <property type="gene ID" value="TASK_0000320601"/>
</dbReference>
<dbReference type="OrthoDB" id="300855at2759"/>
<dbReference type="GO" id="GO:0014808">
    <property type="term" value="P:release of sequestered calcium ion into cytosol by sarcoplasmic reticulum"/>
    <property type="evidence" value="ECO:0007669"/>
    <property type="project" value="TreeGrafter"/>
</dbReference>
<dbReference type="PANTHER" id="PTHR46399:SF8">
    <property type="entry name" value="B30.2_SPRY DOMAIN-CONTAINING PROTEIN"/>
    <property type="match status" value="1"/>
</dbReference>
<dbReference type="GO" id="GO:0033017">
    <property type="term" value="C:sarcoplasmic reticulum membrane"/>
    <property type="evidence" value="ECO:0007669"/>
    <property type="project" value="TreeGrafter"/>
</dbReference>
<dbReference type="AlphaFoldDB" id="A0A0R3W0L2"/>
<dbReference type="InterPro" id="IPR015925">
    <property type="entry name" value="Ryanodine_IP3_receptor"/>
</dbReference>
<dbReference type="STRING" id="60517.A0A0R3W0L2"/>
<dbReference type="GO" id="GO:0030018">
    <property type="term" value="C:Z disc"/>
    <property type="evidence" value="ECO:0007669"/>
    <property type="project" value="TreeGrafter"/>
</dbReference>
<evidence type="ECO:0000313" key="3">
    <source>
        <dbReference type="WBParaSite" id="TASK_0000320601-mRNA-1"/>
    </source>
</evidence>
<evidence type="ECO:0000313" key="1">
    <source>
        <dbReference type="EMBL" id="VDK27968.1"/>
    </source>
</evidence>
<proteinExistence type="predicted"/>
<protein>
    <submittedName>
        <fullName evidence="3">Coatomer subunit epsilon</fullName>
    </submittedName>
</protein>
<dbReference type="GO" id="GO:0042383">
    <property type="term" value="C:sarcolemma"/>
    <property type="evidence" value="ECO:0007669"/>
    <property type="project" value="TreeGrafter"/>
</dbReference>
<dbReference type="PANTHER" id="PTHR46399">
    <property type="entry name" value="B30.2/SPRY DOMAIN-CONTAINING PROTEIN"/>
    <property type="match status" value="1"/>
</dbReference>
<dbReference type="GO" id="GO:0005219">
    <property type="term" value="F:ryanodine-sensitive calcium-release channel activity"/>
    <property type="evidence" value="ECO:0007669"/>
    <property type="project" value="TreeGrafter"/>
</dbReference>
<gene>
    <name evidence="1" type="ORF">TASK_LOCUS3207</name>
</gene>
<accession>A0A0R3W0L2</accession>
<sequence length="199" mass="21789">GGGCSPITSSSSAFATNKQVDDCATPAKKGERSVFATIYCANPDLLRQLLTALCQTAMDQAPEDPLYLAFAHIMAKICVLEQEEEEQKQRLLFEQNRLSDRSAAEMVLLELAASKGEATLVAMATVELGMAILLEGNASVQNRMLAYLAEKRLTGLFTSLAGLMQDCSVLDLDTFERSIFVLVSTNKDKSDVERLKDWQ</sequence>
<dbReference type="GO" id="GO:0034704">
    <property type="term" value="C:calcium channel complex"/>
    <property type="evidence" value="ECO:0007669"/>
    <property type="project" value="TreeGrafter"/>
</dbReference>
<reference evidence="3" key="1">
    <citation type="submission" date="2017-02" db="UniProtKB">
        <authorList>
            <consortium name="WormBaseParasite"/>
        </authorList>
    </citation>
    <scope>IDENTIFICATION</scope>
</reference>
<name>A0A0R3W0L2_TAEAS</name>
<organism evidence="3">
    <name type="scientific">Taenia asiatica</name>
    <name type="common">Asian tapeworm</name>
    <dbReference type="NCBI Taxonomy" id="60517"/>
    <lineage>
        <taxon>Eukaryota</taxon>
        <taxon>Metazoa</taxon>
        <taxon>Spiralia</taxon>
        <taxon>Lophotrochozoa</taxon>
        <taxon>Platyhelminthes</taxon>
        <taxon>Cestoda</taxon>
        <taxon>Eucestoda</taxon>
        <taxon>Cyclophyllidea</taxon>
        <taxon>Taeniidae</taxon>
        <taxon>Taenia</taxon>
    </lineage>
</organism>